<sequence>MSIKESSPEQITWTKSTYSGSAGGECIEVASVKSSAVHIRDSKDTTRGSFTVSPAAWSSFLALTRQG</sequence>
<dbReference type="RefSeq" id="WP_181867797.1">
    <property type="nucleotide sequence ID" value="NZ_JACEQY010000060.1"/>
</dbReference>
<keyword evidence="4" id="KW-1185">Reference proteome</keyword>
<dbReference type="Proteomes" id="UP000586976">
    <property type="component" value="Unassembled WGS sequence"/>
</dbReference>
<evidence type="ECO:0000313" key="4">
    <source>
        <dbReference type="Proteomes" id="UP000586976"/>
    </source>
</evidence>
<feature type="compositionally biased region" description="Polar residues" evidence="1">
    <location>
        <begin position="1"/>
        <end position="20"/>
    </location>
</feature>
<reference evidence="3 4" key="1">
    <citation type="submission" date="2020-07" db="EMBL/GenBank/DDBJ databases">
        <title>Streptomyces isolated from Indian soil.</title>
        <authorList>
            <person name="Mandal S."/>
            <person name="Maiti P.K."/>
        </authorList>
    </citation>
    <scope>NUCLEOTIDE SEQUENCE [LARGE SCALE GENOMIC DNA]</scope>
    <source>
        <strain evidence="3 4">PSKA54</strain>
    </source>
</reference>
<evidence type="ECO:0000256" key="1">
    <source>
        <dbReference type="SAM" id="MobiDB-lite"/>
    </source>
</evidence>
<organism evidence="3 4">
    <name type="scientific">Streptomyces himalayensis subsp. aureolus</name>
    <dbReference type="NCBI Taxonomy" id="2758039"/>
    <lineage>
        <taxon>Bacteria</taxon>
        <taxon>Bacillati</taxon>
        <taxon>Actinomycetota</taxon>
        <taxon>Actinomycetes</taxon>
        <taxon>Kitasatosporales</taxon>
        <taxon>Streptomycetaceae</taxon>
        <taxon>Streptomyces</taxon>
        <taxon>Streptomyces himalayensis</taxon>
    </lineage>
</organism>
<dbReference type="EMBL" id="JACEQY010000060">
    <property type="protein sequence ID" value="MBA4866392.1"/>
    <property type="molecule type" value="Genomic_DNA"/>
</dbReference>
<evidence type="ECO:0000259" key="2">
    <source>
        <dbReference type="Pfam" id="PF04149"/>
    </source>
</evidence>
<name>A0A7W2D899_9ACTN</name>
<accession>A0A7W2D899</accession>
<evidence type="ECO:0000313" key="3">
    <source>
        <dbReference type="EMBL" id="MBA4866392.1"/>
    </source>
</evidence>
<feature type="region of interest" description="Disordered" evidence="1">
    <location>
        <begin position="1"/>
        <end position="22"/>
    </location>
</feature>
<proteinExistence type="predicted"/>
<feature type="domain" description="DUF397" evidence="2">
    <location>
        <begin position="12"/>
        <end position="62"/>
    </location>
</feature>
<dbReference type="Pfam" id="PF04149">
    <property type="entry name" value="DUF397"/>
    <property type="match status" value="1"/>
</dbReference>
<dbReference type="InterPro" id="IPR007278">
    <property type="entry name" value="DUF397"/>
</dbReference>
<dbReference type="AlphaFoldDB" id="A0A7W2D899"/>
<gene>
    <name evidence="3" type="ORF">H1V43_34780</name>
</gene>
<protein>
    <submittedName>
        <fullName evidence="3">DUF397 domain-containing protein</fullName>
    </submittedName>
</protein>
<comment type="caution">
    <text evidence="3">The sequence shown here is derived from an EMBL/GenBank/DDBJ whole genome shotgun (WGS) entry which is preliminary data.</text>
</comment>